<evidence type="ECO:0000313" key="10">
    <source>
        <dbReference type="EMBL" id="RZS43088.1"/>
    </source>
</evidence>
<feature type="transmembrane region" description="Helical" evidence="8">
    <location>
        <begin position="259"/>
        <end position="280"/>
    </location>
</feature>
<feature type="transmembrane region" description="Helical" evidence="8">
    <location>
        <begin position="487"/>
        <end position="506"/>
    </location>
</feature>
<keyword evidence="6 8" id="KW-0472">Membrane</keyword>
<dbReference type="PIRSF" id="PIRSF017804">
    <property type="entry name" value="Secretion_EccD1"/>
    <property type="match status" value="1"/>
</dbReference>
<comment type="caution">
    <text evidence="10">The sequence shown here is derived from an EMBL/GenBank/DDBJ whole genome shotgun (WGS) entry which is preliminary data.</text>
</comment>
<dbReference type="RefSeq" id="WP_130342984.1">
    <property type="nucleotide sequence ID" value="NZ_SGWQ01000002.1"/>
</dbReference>
<keyword evidence="11" id="KW-1185">Reference proteome</keyword>
<dbReference type="InterPro" id="IPR044049">
    <property type="entry name" value="EccD_transm"/>
</dbReference>
<dbReference type="EMBL" id="SGWQ01000002">
    <property type="protein sequence ID" value="RZS43088.1"/>
    <property type="molecule type" value="Genomic_DNA"/>
</dbReference>
<dbReference type="Proteomes" id="UP000294257">
    <property type="component" value="Unassembled WGS sequence"/>
</dbReference>
<feature type="domain" description="EccD-like transmembrane" evidence="9">
    <location>
        <begin position="179"/>
        <end position="514"/>
    </location>
</feature>
<accession>A0A4Q7L0T5</accession>
<reference evidence="10 11" key="1">
    <citation type="submission" date="2019-02" db="EMBL/GenBank/DDBJ databases">
        <title>Genomic Encyclopedia of Type Strains, Phase IV (KMG-IV): sequencing the most valuable type-strain genomes for metagenomic binning, comparative biology and taxonomic classification.</title>
        <authorList>
            <person name="Goeker M."/>
        </authorList>
    </citation>
    <scope>NUCLEOTIDE SEQUENCE [LARGE SCALE GENOMIC DNA]</scope>
    <source>
        <strain evidence="10 11">DSM 101727</strain>
    </source>
</reference>
<comment type="similarity">
    <text evidence="2">Belongs to the EccD/Snm4 family.</text>
</comment>
<feature type="compositionally biased region" description="Pro residues" evidence="7">
    <location>
        <begin position="36"/>
        <end position="58"/>
    </location>
</feature>
<feature type="transmembrane region" description="Helical" evidence="8">
    <location>
        <begin position="186"/>
        <end position="219"/>
    </location>
</feature>
<evidence type="ECO:0000256" key="1">
    <source>
        <dbReference type="ARBA" id="ARBA00004651"/>
    </source>
</evidence>
<proteinExistence type="inferred from homology"/>
<feature type="transmembrane region" description="Helical" evidence="8">
    <location>
        <begin position="455"/>
        <end position="475"/>
    </location>
</feature>
<sequence length="517" mass="51454">MTRPPAPPTGGANATVRATGTPPKPQQGQHKQAQPVPAPPARRPAAPPPGGRPQPSPAASPTGIGSRAAGGLCRVTIAGPRTRVDLTVPSSIPLAHLLPAMLRYAIPDRGAAGGTGWLLTRLDGATLDAALSLHANAVREGEVLVLRPASERRPPPLYDDVVEVIGHESVENPWGTKQTRAACATFAILAVLGAATAAAISGAMLGGVLTLAAAALLVAGGTGLARAAGETGAATVTAALAAPLAAAGAVRLLGDPWGAPHLLLASAAVLVVAVLGALLVGAGDATFAAIAMIGILGLLAGVVAVLSDGSAAWVAALIAPLALAGSTALPTLALRLARLPRPQLPKSAEDIANVPGQVELERASRQVAIARQLLTGLSAGVHAVVAAGIAVLAFDGTWARVLAAVLAVLVALRARLFRERAQVITAVCTAALALVGVIIGYLMENAGDDGALLGIALPTLLAIALCGGLAGVVHGKRPPSPRAARSLDLAELVLLLSVAPLALAVWEVYSALLELGA</sequence>
<dbReference type="GO" id="GO:0005886">
    <property type="term" value="C:plasma membrane"/>
    <property type="evidence" value="ECO:0007669"/>
    <property type="project" value="UniProtKB-SubCell"/>
</dbReference>
<evidence type="ECO:0000259" key="9">
    <source>
        <dbReference type="Pfam" id="PF19053"/>
    </source>
</evidence>
<dbReference type="NCBIfam" id="TIGR03920">
    <property type="entry name" value="T7SS_EccD"/>
    <property type="match status" value="1"/>
</dbReference>
<evidence type="ECO:0000256" key="5">
    <source>
        <dbReference type="ARBA" id="ARBA00022989"/>
    </source>
</evidence>
<organism evidence="10 11">
    <name type="scientific">Herbihabitans rhizosphaerae</name>
    <dbReference type="NCBI Taxonomy" id="1872711"/>
    <lineage>
        <taxon>Bacteria</taxon>
        <taxon>Bacillati</taxon>
        <taxon>Actinomycetota</taxon>
        <taxon>Actinomycetes</taxon>
        <taxon>Pseudonocardiales</taxon>
        <taxon>Pseudonocardiaceae</taxon>
        <taxon>Herbihabitans</taxon>
    </lineage>
</organism>
<comment type="subcellular location">
    <subcellularLocation>
        <location evidence="1">Cell membrane</location>
        <topology evidence="1">Multi-pass membrane protein</topology>
    </subcellularLocation>
</comment>
<dbReference type="AlphaFoldDB" id="A0A4Q7L0T5"/>
<protein>
    <submittedName>
        <fullName evidence="10">Type VII secretion integral membrane protein EccD</fullName>
    </submittedName>
</protein>
<evidence type="ECO:0000256" key="8">
    <source>
        <dbReference type="SAM" id="Phobius"/>
    </source>
</evidence>
<dbReference type="Gene3D" id="3.10.20.90">
    <property type="entry name" value="Phosphatidylinositol 3-kinase Catalytic Subunit, Chain A, domain 1"/>
    <property type="match status" value="1"/>
</dbReference>
<evidence type="ECO:0000256" key="2">
    <source>
        <dbReference type="ARBA" id="ARBA00006162"/>
    </source>
</evidence>
<feature type="transmembrane region" description="Helical" evidence="8">
    <location>
        <begin position="423"/>
        <end position="443"/>
    </location>
</feature>
<dbReference type="Pfam" id="PF19053">
    <property type="entry name" value="EccD"/>
    <property type="match status" value="1"/>
</dbReference>
<dbReference type="InterPro" id="IPR024962">
    <property type="entry name" value="YukD-like"/>
</dbReference>
<name>A0A4Q7L0T5_9PSEU</name>
<evidence type="ECO:0000256" key="6">
    <source>
        <dbReference type="ARBA" id="ARBA00023136"/>
    </source>
</evidence>
<keyword evidence="3" id="KW-1003">Cell membrane</keyword>
<keyword evidence="4 8" id="KW-0812">Transmembrane</keyword>
<feature type="transmembrane region" description="Helical" evidence="8">
    <location>
        <begin position="231"/>
        <end position="253"/>
    </location>
</feature>
<evidence type="ECO:0000256" key="4">
    <source>
        <dbReference type="ARBA" id="ARBA00022692"/>
    </source>
</evidence>
<feature type="transmembrane region" description="Helical" evidence="8">
    <location>
        <begin position="398"/>
        <end position="416"/>
    </location>
</feature>
<feature type="transmembrane region" description="Helical" evidence="8">
    <location>
        <begin position="312"/>
        <end position="337"/>
    </location>
</feature>
<evidence type="ECO:0000256" key="7">
    <source>
        <dbReference type="SAM" id="MobiDB-lite"/>
    </source>
</evidence>
<feature type="region of interest" description="Disordered" evidence="7">
    <location>
        <begin position="1"/>
        <end position="67"/>
    </location>
</feature>
<feature type="transmembrane region" description="Helical" evidence="8">
    <location>
        <begin position="373"/>
        <end position="392"/>
    </location>
</feature>
<gene>
    <name evidence="10" type="ORF">EV193_10264</name>
</gene>
<keyword evidence="5 8" id="KW-1133">Transmembrane helix</keyword>
<dbReference type="OrthoDB" id="4775372at2"/>
<dbReference type="InterPro" id="IPR006707">
    <property type="entry name" value="T7SS_EccD"/>
</dbReference>
<feature type="transmembrane region" description="Helical" evidence="8">
    <location>
        <begin position="287"/>
        <end position="306"/>
    </location>
</feature>
<evidence type="ECO:0000256" key="3">
    <source>
        <dbReference type="ARBA" id="ARBA00022475"/>
    </source>
</evidence>
<dbReference type="Pfam" id="PF08817">
    <property type="entry name" value="YukD"/>
    <property type="match status" value="1"/>
</dbReference>
<evidence type="ECO:0000313" key="11">
    <source>
        <dbReference type="Proteomes" id="UP000294257"/>
    </source>
</evidence>